<dbReference type="Proteomes" id="UP000256572">
    <property type="component" value="Chromosome"/>
</dbReference>
<proteinExistence type="predicted"/>
<protein>
    <recommendedName>
        <fullName evidence="3">AlpA family phage regulatory protein</fullName>
    </recommendedName>
</protein>
<accession>A0AAN1PFX5</accession>
<dbReference type="AlphaFoldDB" id="A0AAN1PFX5"/>
<name>A0AAN1PFX5_9PROT</name>
<dbReference type="RefSeq" id="WP_089179717.1">
    <property type="nucleotide sequence ID" value="NZ_CP023189.1"/>
</dbReference>
<organism evidence="1 2">
    <name type="scientific">Acetobacter pomorum</name>
    <dbReference type="NCBI Taxonomy" id="65959"/>
    <lineage>
        <taxon>Bacteria</taxon>
        <taxon>Pseudomonadati</taxon>
        <taxon>Pseudomonadota</taxon>
        <taxon>Alphaproteobacteria</taxon>
        <taxon>Acetobacterales</taxon>
        <taxon>Acetobacteraceae</taxon>
        <taxon>Acetobacter</taxon>
    </lineage>
</organism>
<dbReference type="EMBL" id="CP023189">
    <property type="protein sequence ID" value="AXM99389.1"/>
    <property type="molecule type" value="Genomic_DNA"/>
</dbReference>
<evidence type="ECO:0000313" key="2">
    <source>
        <dbReference type="Proteomes" id="UP000256572"/>
    </source>
</evidence>
<sequence length="76" mass="8565">MDVTPRGMPISVAAQYVGLKETAFRNTVAKEVKPVYLTPRRPVWLRDQLDRWIDTRAGIASSPAQNDDLMHAITNN</sequence>
<reference evidence="1 2" key="2">
    <citation type="submission" date="2018-08" db="EMBL/GenBank/DDBJ databases">
        <title>Acetobacter oryzifermentans sp. nov., isolated from Korea traditional vinegar and reclassification of Acetobacter pasteurianus subsp. ascendens (Henneberg 1898) as Acetobacter ascendens comb. nov.</title>
        <authorList>
            <person name="Cho G.Y."/>
            <person name="Lee S.H."/>
        </authorList>
    </citation>
    <scope>NUCLEOTIDE SEQUENCE [LARGE SCALE GENOMIC DNA]</scope>
    <source>
        <strain evidence="1 2">SH</strain>
    </source>
</reference>
<gene>
    <name evidence="1" type="ORF">CJF59_01475</name>
</gene>
<evidence type="ECO:0008006" key="3">
    <source>
        <dbReference type="Google" id="ProtNLM"/>
    </source>
</evidence>
<evidence type="ECO:0000313" key="1">
    <source>
        <dbReference type="EMBL" id="AXM99389.1"/>
    </source>
</evidence>
<reference evidence="1 2" key="1">
    <citation type="submission" date="2017-09" db="EMBL/GenBank/DDBJ databases">
        <authorList>
            <person name="Kim K.H."/>
            <person name="Chun B.H."/>
            <person name="Han G.S."/>
            <person name="Hyun S.G."/>
            <person name="Jeon C.O."/>
        </authorList>
    </citation>
    <scope>NUCLEOTIDE SEQUENCE [LARGE SCALE GENOMIC DNA]</scope>
    <source>
        <strain evidence="1 2">SH</strain>
    </source>
</reference>